<accession>M1NNT1</accession>
<dbReference type="Gene3D" id="3.90.550.10">
    <property type="entry name" value="Spore Coat Polysaccharide Biosynthesis Protein SpsA, Chain A"/>
    <property type="match status" value="1"/>
</dbReference>
<dbReference type="PANTHER" id="PTHR43777">
    <property type="entry name" value="MOLYBDENUM COFACTOR CYTIDYLYLTRANSFERASE"/>
    <property type="match status" value="1"/>
</dbReference>
<dbReference type="RefSeq" id="WP_015401397.1">
    <property type="nucleotide sequence ID" value="NC_020302.1"/>
</dbReference>
<dbReference type="AlphaFoldDB" id="M1NNT1"/>
<dbReference type="KEGG" id="chn:A605_09880"/>
<reference evidence="2 3" key="1">
    <citation type="journal article" date="2012" name="Stand. Genomic Sci.">
        <title>Genome sequence of the halotolerant bacterium Corynebacterium halotolerans type strain YIM 70093(T) (= DSM 44683(T)).</title>
        <authorList>
            <person name="Ruckert C."/>
            <person name="Albersmeier A."/>
            <person name="Al-Dilaimi A."/>
            <person name="Niehaus K."/>
            <person name="Szczepanowski R."/>
            <person name="Kalinowski J."/>
        </authorList>
    </citation>
    <scope>NUCLEOTIDE SEQUENCE [LARGE SCALE GENOMIC DNA]</scope>
    <source>
        <strain evidence="2">YIM 70093</strain>
    </source>
</reference>
<dbReference type="Pfam" id="PF12804">
    <property type="entry name" value="NTP_transf_3"/>
    <property type="match status" value="1"/>
</dbReference>
<evidence type="ECO:0000313" key="2">
    <source>
        <dbReference type="EMBL" id="AGF72978.1"/>
    </source>
</evidence>
<dbReference type="InterPro" id="IPR029044">
    <property type="entry name" value="Nucleotide-diphossugar_trans"/>
</dbReference>
<protein>
    <recommendedName>
        <fullName evidence="1">MobA-like NTP transferase domain-containing protein</fullName>
    </recommendedName>
</protein>
<sequence length="219" mass="22722">MPAEYVVGVLLAAGAGRRLGLGPKALLTLAGAPDDGPQVVRMVNALWRGGCDEVVVVVGADGAHVRRVLGPGRHRVVVNEAWETGMGSSFRAGVDAADDLLTGRPDGSVMVALADQPDVDAGVVSYLRAVASQRRVTAAGFPDPHGRLIRGHPIVFPVAMAREAAATAEGDAGGRAWLRAHPTLVEVVDTGHLATGRDVDTPADLHRWLNETGVADDTA</sequence>
<dbReference type="GO" id="GO:0016779">
    <property type="term" value="F:nucleotidyltransferase activity"/>
    <property type="evidence" value="ECO:0007669"/>
    <property type="project" value="UniProtKB-ARBA"/>
</dbReference>
<gene>
    <name evidence="2" type="ORF">A605_09880</name>
</gene>
<dbReference type="PATRIC" id="fig|1121362.3.peg.1999"/>
<dbReference type="STRING" id="1121362.A605_09880"/>
<keyword evidence="3" id="KW-1185">Reference proteome</keyword>
<name>M1NNT1_9CORY</name>
<dbReference type="InterPro" id="IPR025877">
    <property type="entry name" value="MobA-like_NTP_Trfase"/>
</dbReference>
<proteinExistence type="predicted"/>
<dbReference type="EMBL" id="CP003697">
    <property type="protein sequence ID" value="AGF72978.1"/>
    <property type="molecule type" value="Genomic_DNA"/>
</dbReference>
<dbReference type="PANTHER" id="PTHR43777:SF1">
    <property type="entry name" value="MOLYBDENUM COFACTOR CYTIDYLYLTRANSFERASE"/>
    <property type="match status" value="1"/>
</dbReference>
<organism evidence="2 3">
    <name type="scientific">Corynebacterium halotolerans YIM 70093 = DSM 44683</name>
    <dbReference type="NCBI Taxonomy" id="1121362"/>
    <lineage>
        <taxon>Bacteria</taxon>
        <taxon>Bacillati</taxon>
        <taxon>Actinomycetota</taxon>
        <taxon>Actinomycetes</taxon>
        <taxon>Mycobacteriales</taxon>
        <taxon>Corynebacteriaceae</taxon>
        <taxon>Corynebacterium</taxon>
    </lineage>
</organism>
<dbReference type="HOGENOM" id="CLU_061980_2_2_11"/>
<dbReference type="SUPFAM" id="SSF53448">
    <property type="entry name" value="Nucleotide-diphospho-sugar transferases"/>
    <property type="match status" value="1"/>
</dbReference>
<dbReference type="eggNOG" id="COG2068">
    <property type="taxonomic scope" value="Bacteria"/>
</dbReference>
<evidence type="ECO:0000313" key="3">
    <source>
        <dbReference type="Proteomes" id="UP000011723"/>
    </source>
</evidence>
<dbReference type="Proteomes" id="UP000011723">
    <property type="component" value="Chromosome"/>
</dbReference>
<feature type="domain" description="MobA-like NTP transferase" evidence="1">
    <location>
        <begin position="8"/>
        <end position="181"/>
    </location>
</feature>
<evidence type="ECO:0000259" key="1">
    <source>
        <dbReference type="Pfam" id="PF12804"/>
    </source>
</evidence>